<reference evidence="1 2" key="1">
    <citation type="submission" date="2018-02" db="EMBL/GenBank/DDBJ databases">
        <authorList>
            <person name="Machado R.A."/>
        </authorList>
    </citation>
    <scope>NUCLEOTIDE SEQUENCE [LARGE SCALE GENOMIC DNA]</scope>
    <source>
        <strain evidence="1 2">DSM 19724</strain>
    </source>
</reference>
<proteinExistence type="predicted"/>
<comment type="caution">
    <text evidence="1">The sequence shown here is derived from an EMBL/GenBank/DDBJ whole genome shotgun (WGS) entry which is preliminary data.</text>
</comment>
<dbReference type="AlphaFoldDB" id="A0A7X5QAI4"/>
<dbReference type="Proteomes" id="UP000591844">
    <property type="component" value="Unassembled WGS sequence"/>
</dbReference>
<evidence type="ECO:0000313" key="1">
    <source>
        <dbReference type="EMBL" id="NHB90775.1"/>
    </source>
</evidence>
<organism evidence="1 2">
    <name type="scientific">Photorhabdus cinerea</name>
    <dbReference type="NCBI Taxonomy" id="471575"/>
    <lineage>
        <taxon>Bacteria</taxon>
        <taxon>Pseudomonadati</taxon>
        <taxon>Pseudomonadota</taxon>
        <taxon>Gammaproteobacteria</taxon>
        <taxon>Enterobacterales</taxon>
        <taxon>Morganellaceae</taxon>
        <taxon>Photorhabdus</taxon>
    </lineage>
</organism>
<gene>
    <name evidence="1" type="ORF">C5469_01020</name>
</gene>
<name>A0A7X5QAI4_9GAMM</name>
<accession>A0A7X5QAI4</accession>
<sequence>MSIDLALLKQEIVDWHDVANEGCDLLIEHADKKMDFQIGKIFQCKTPEEQRAFRVGVLLAKAQFRDLPFKTEQEEDHD</sequence>
<evidence type="ECO:0000313" key="2">
    <source>
        <dbReference type="Proteomes" id="UP000591844"/>
    </source>
</evidence>
<keyword evidence="2" id="KW-1185">Reference proteome</keyword>
<protein>
    <submittedName>
        <fullName evidence="1">Uncharacterized protein</fullName>
    </submittedName>
</protein>
<dbReference type="EMBL" id="PUJW01000001">
    <property type="protein sequence ID" value="NHB90775.1"/>
    <property type="molecule type" value="Genomic_DNA"/>
</dbReference>
<dbReference type="RefSeq" id="WP_166301119.1">
    <property type="nucleotide sequence ID" value="NZ_CAWPIB010000001.1"/>
</dbReference>